<dbReference type="RefSeq" id="WP_226865194.1">
    <property type="nucleotide sequence ID" value="NZ_JACZFR010000039.1"/>
</dbReference>
<dbReference type="Proteomes" id="UP001596425">
    <property type="component" value="Unassembled WGS sequence"/>
</dbReference>
<dbReference type="Gene3D" id="3.90.1150.200">
    <property type="match status" value="1"/>
</dbReference>
<dbReference type="EMBL" id="JBHSVR010000001">
    <property type="protein sequence ID" value="MFC6634351.1"/>
    <property type="molecule type" value="Genomic_DNA"/>
</dbReference>
<protein>
    <submittedName>
        <fullName evidence="2">DUF1801 domain-containing protein</fullName>
    </submittedName>
</protein>
<evidence type="ECO:0000259" key="1">
    <source>
        <dbReference type="Pfam" id="PF08818"/>
    </source>
</evidence>
<proteinExistence type="predicted"/>
<name>A0ABW1YNP0_9GAMM</name>
<comment type="caution">
    <text evidence="2">The sequence shown here is derived from an EMBL/GenBank/DDBJ whole genome shotgun (WGS) entry which is preliminary data.</text>
</comment>
<gene>
    <name evidence="2" type="ORF">ACFQBM_13705</name>
</gene>
<dbReference type="Pfam" id="PF08818">
    <property type="entry name" value="DUF1801"/>
    <property type="match status" value="1"/>
</dbReference>
<reference evidence="3" key="1">
    <citation type="journal article" date="2019" name="Int. J. Syst. Evol. Microbiol.">
        <title>The Global Catalogue of Microorganisms (GCM) 10K type strain sequencing project: providing services to taxonomists for standard genome sequencing and annotation.</title>
        <authorList>
            <consortium name="The Broad Institute Genomics Platform"/>
            <consortium name="The Broad Institute Genome Sequencing Center for Infectious Disease"/>
            <person name="Wu L."/>
            <person name="Ma J."/>
        </authorList>
    </citation>
    <scope>NUCLEOTIDE SEQUENCE [LARGE SCALE GENOMIC DNA]</scope>
    <source>
        <strain evidence="3">CGMCC 1.13718</strain>
    </source>
</reference>
<evidence type="ECO:0000313" key="2">
    <source>
        <dbReference type="EMBL" id="MFC6634351.1"/>
    </source>
</evidence>
<dbReference type="SUPFAM" id="SSF159888">
    <property type="entry name" value="YdhG-like"/>
    <property type="match status" value="1"/>
</dbReference>
<dbReference type="InterPro" id="IPR014922">
    <property type="entry name" value="YdhG-like"/>
</dbReference>
<feature type="domain" description="YdhG-like" evidence="1">
    <location>
        <begin position="20"/>
        <end position="112"/>
    </location>
</feature>
<keyword evidence="3" id="KW-1185">Reference proteome</keyword>
<evidence type="ECO:0000313" key="3">
    <source>
        <dbReference type="Proteomes" id="UP001596425"/>
    </source>
</evidence>
<accession>A0ABW1YNP0</accession>
<sequence>MSTSAKTPDDYIEQLQGWTRDCALLLRKQVKAAAKMEESIKWGHLVFMSNGPVLLIRAEKERVLFGFWRGKRLREIEPGLKASGKYEMATLEIRSEPYPSSKTIRSLVREAVRLNGELGNPQDAARK</sequence>
<organism evidence="2 3">
    <name type="scientific">Microbulbifer taiwanensis</name>
    <dbReference type="NCBI Taxonomy" id="986746"/>
    <lineage>
        <taxon>Bacteria</taxon>
        <taxon>Pseudomonadati</taxon>
        <taxon>Pseudomonadota</taxon>
        <taxon>Gammaproteobacteria</taxon>
        <taxon>Cellvibrionales</taxon>
        <taxon>Microbulbiferaceae</taxon>
        <taxon>Microbulbifer</taxon>
    </lineage>
</organism>